<feature type="transmembrane region" description="Helical" evidence="1">
    <location>
        <begin position="141"/>
        <end position="164"/>
    </location>
</feature>
<feature type="transmembrane region" description="Helical" evidence="1">
    <location>
        <begin position="206"/>
        <end position="227"/>
    </location>
</feature>
<protein>
    <recommendedName>
        <fullName evidence="4">DUF4386 family protein</fullName>
    </recommendedName>
</protein>
<dbReference type="STRING" id="930171.Asphe3_21200"/>
<dbReference type="Proteomes" id="UP000008639">
    <property type="component" value="Chromosome"/>
</dbReference>
<feature type="transmembrane region" description="Helical" evidence="1">
    <location>
        <begin position="21"/>
        <end position="41"/>
    </location>
</feature>
<dbReference type="EMBL" id="CP002379">
    <property type="protein sequence ID" value="ADX73273.1"/>
    <property type="molecule type" value="Genomic_DNA"/>
</dbReference>
<dbReference type="eggNOG" id="ENOG503488S">
    <property type="taxonomic scope" value="Bacteria"/>
</dbReference>
<dbReference type="KEGG" id="apn:Asphe3_21200"/>
<feature type="transmembrane region" description="Helical" evidence="1">
    <location>
        <begin position="176"/>
        <end position="194"/>
    </location>
</feature>
<dbReference type="RefSeq" id="WP_013601199.1">
    <property type="nucleotide sequence ID" value="NC_015145.1"/>
</dbReference>
<evidence type="ECO:0000256" key="1">
    <source>
        <dbReference type="SAM" id="Phobius"/>
    </source>
</evidence>
<dbReference type="HOGENOM" id="CLU_1097586_0_0_11"/>
<keyword evidence="1" id="KW-1133">Transmembrane helix</keyword>
<dbReference type="OrthoDB" id="4965056at2"/>
<accession>F0M352</accession>
<feature type="transmembrane region" description="Helical" evidence="1">
    <location>
        <begin position="92"/>
        <end position="113"/>
    </location>
</feature>
<evidence type="ECO:0000313" key="2">
    <source>
        <dbReference type="EMBL" id="ADX73273.1"/>
    </source>
</evidence>
<proteinExistence type="predicted"/>
<reference evidence="2 3" key="1">
    <citation type="journal article" date="2011" name="Stand. Genomic Sci.">
        <title>Complete genome sequence of Arthrobacter phenanthrenivorans type strain (Sphe3).</title>
        <authorList>
            <person name="Kallimanis A."/>
            <person name="Labutti K.M."/>
            <person name="Lapidus A."/>
            <person name="Clum A."/>
            <person name="Lykidis A."/>
            <person name="Mavromatis K."/>
            <person name="Pagani I."/>
            <person name="Liolios K."/>
            <person name="Ivanova N."/>
            <person name="Goodwin L."/>
            <person name="Pitluck S."/>
            <person name="Chen A."/>
            <person name="Palaniappan K."/>
            <person name="Markowitz V."/>
            <person name="Bristow J."/>
            <person name="Velentzas A.D."/>
            <person name="Perisynakis A."/>
            <person name="Ouzounis C.C."/>
            <person name="Kyrpides N.C."/>
            <person name="Koukkou A.I."/>
            <person name="Drainas C."/>
        </authorList>
    </citation>
    <scope>NUCLEOTIDE SEQUENCE [LARGE SCALE GENOMIC DNA]</scope>
    <source>
        <strain evidence="3">DSM 18606 / JCM 16027 / LMG 23796 / Sphe3</strain>
    </source>
</reference>
<sequence precursor="true">MGDSAGTNPRREAATLFGYRVAVAITVLTVLTFALALTALPDKVPYPFTDDVIAAQWPGDYYWLFPAMVLMLLFVALVAAVHEYAPDLRKIYGLLALCIAVIAAAVLLINYYIQAVVMPTSLQKGQLDGWSIFTQYNPHGIFIALEELGYLLMTLVFLCLAPIFSSGTRLERAIRWLFLGSFATAVASLAAVLALRGMDREDVFEIIIISIVWLTLIAAGILLALLFRRGTPRA</sequence>
<gene>
    <name evidence="2" type="ordered locus">Asphe3_21200</name>
</gene>
<name>F0M352_PSEPM</name>
<feature type="transmembrane region" description="Helical" evidence="1">
    <location>
        <begin position="61"/>
        <end position="80"/>
    </location>
</feature>
<evidence type="ECO:0000313" key="3">
    <source>
        <dbReference type="Proteomes" id="UP000008639"/>
    </source>
</evidence>
<keyword evidence="1" id="KW-0812">Transmembrane</keyword>
<dbReference type="AlphaFoldDB" id="F0M352"/>
<evidence type="ECO:0008006" key="4">
    <source>
        <dbReference type="Google" id="ProtNLM"/>
    </source>
</evidence>
<keyword evidence="1" id="KW-0472">Membrane</keyword>
<organism evidence="2 3">
    <name type="scientific">Pseudarthrobacter phenanthrenivorans (strain DSM 18606 / JCM 16027 / LMG 23796 / Sphe3)</name>
    <name type="common">Arthrobacter phenanthrenivorans</name>
    <dbReference type="NCBI Taxonomy" id="930171"/>
    <lineage>
        <taxon>Bacteria</taxon>
        <taxon>Bacillati</taxon>
        <taxon>Actinomycetota</taxon>
        <taxon>Actinomycetes</taxon>
        <taxon>Micrococcales</taxon>
        <taxon>Micrococcaceae</taxon>
        <taxon>Pseudarthrobacter</taxon>
    </lineage>
</organism>